<feature type="region of interest" description="Disordered" evidence="1">
    <location>
        <begin position="502"/>
        <end position="567"/>
    </location>
</feature>
<feature type="compositionally biased region" description="Low complexity" evidence="1">
    <location>
        <begin position="461"/>
        <end position="486"/>
    </location>
</feature>
<dbReference type="AlphaFoldDB" id="A0A7S1AIZ7"/>
<evidence type="ECO:0000259" key="2">
    <source>
        <dbReference type="PROSITE" id="PS50020"/>
    </source>
</evidence>
<feature type="domain" description="WW" evidence="2">
    <location>
        <begin position="133"/>
        <end position="167"/>
    </location>
</feature>
<feature type="region of interest" description="Disordered" evidence="1">
    <location>
        <begin position="122"/>
        <end position="141"/>
    </location>
</feature>
<feature type="domain" description="WW" evidence="2">
    <location>
        <begin position="172"/>
        <end position="206"/>
    </location>
</feature>
<dbReference type="PROSITE" id="PS01159">
    <property type="entry name" value="WW_DOMAIN_1"/>
    <property type="match status" value="2"/>
</dbReference>
<dbReference type="SUPFAM" id="SSF51045">
    <property type="entry name" value="WW domain"/>
    <property type="match status" value="3"/>
</dbReference>
<protein>
    <recommendedName>
        <fullName evidence="2">WW domain-containing protein</fullName>
    </recommendedName>
</protein>
<accession>A0A7S1AIZ7</accession>
<evidence type="ECO:0000313" key="3">
    <source>
        <dbReference type="EMBL" id="CAD8855472.1"/>
    </source>
</evidence>
<dbReference type="PROSITE" id="PS50020">
    <property type="entry name" value="WW_DOMAIN_2"/>
    <property type="match status" value="3"/>
</dbReference>
<reference evidence="3" key="1">
    <citation type="submission" date="2021-01" db="EMBL/GenBank/DDBJ databases">
        <authorList>
            <person name="Corre E."/>
            <person name="Pelletier E."/>
            <person name="Niang G."/>
            <person name="Scheremetjew M."/>
            <person name="Finn R."/>
            <person name="Kale V."/>
            <person name="Holt S."/>
            <person name="Cochrane G."/>
            <person name="Meng A."/>
            <person name="Brown T."/>
            <person name="Cohen L."/>
        </authorList>
    </citation>
    <scope>NUCLEOTIDE SEQUENCE</scope>
</reference>
<proteinExistence type="predicted"/>
<evidence type="ECO:0000256" key="1">
    <source>
        <dbReference type="SAM" id="MobiDB-lite"/>
    </source>
</evidence>
<dbReference type="SMART" id="SM00456">
    <property type="entry name" value="WW"/>
    <property type="match status" value="3"/>
</dbReference>
<feature type="region of interest" description="Disordered" evidence="1">
    <location>
        <begin position="438"/>
        <end position="486"/>
    </location>
</feature>
<feature type="compositionally biased region" description="Polar residues" evidence="1">
    <location>
        <begin position="526"/>
        <end position="538"/>
    </location>
</feature>
<dbReference type="Pfam" id="PF00397">
    <property type="entry name" value="WW"/>
    <property type="match status" value="2"/>
</dbReference>
<dbReference type="InterPro" id="IPR036020">
    <property type="entry name" value="WW_dom_sf"/>
</dbReference>
<dbReference type="InterPro" id="IPR001202">
    <property type="entry name" value="WW_dom"/>
</dbReference>
<dbReference type="EMBL" id="HBFQ01042172">
    <property type="protein sequence ID" value="CAD8855472.1"/>
    <property type="molecule type" value="Transcribed_RNA"/>
</dbReference>
<sequence>MSVKVKTQPIAPTGPVRPPRPALVQSGAQSKGGDRRVVSRRRIDGVVSEWHGSWGWVTPSQKVYHPEVNRNGGRIHLQRSDVAGSSVQAGSRVDFTLFCDSKGLGAAECKLSSAQSPAKVQTTRPKVALGEDGDLPEGWERHYSAESGDHYYWNRITKESSWERPQTSDEEEPLPEGWERHFDPESDDFYYWHKTTKAAQWERPLGGPTAGAVGGAEPEQDVRPAVGGPILGQQRVAGKVVKWHGFFGWISPTEDLNADLAELLERQQGNIYANWRDVPSKKGLQVGAHVDFLLTADDNGLTATDVRPYEQEGNDEEGEEDLMEGLEQQWAQEDAELAGEALTIKPMSKVIQPKERDFSEGPLLPGWESHWSEEHQCDYYWHKTTKMSSWERPCVQLAGSSQSAAKIWAGEGTEEGAAKSTTPMTPLMAQAAGRQLTPITPSASGAATGAPPARGAPPNAPQAAQKAAKTPPAPQNAQQAATPQAQQAQNLFEAAEAEVAAAEANNSALRPQAKRRSGPSGAATRIQVTGTKGQTTAQPRIVYGQGPPAAFQGQTRPAGAVPSWQQQQQLQQQAAQVAWKRPRLA</sequence>
<organism evidence="3">
    <name type="scientific">Noctiluca scintillans</name>
    <name type="common">Sea sparkle</name>
    <name type="synonym">Red tide dinoflagellate</name>
    <dbReference type="NCBI Taxonomy" id="2966"/>
    <lineage>
        <taxon>Eukaryota</taxon>
        <taxon>Sar</taxon>
        <taxon>Alveolata</taxon>
        <taxon>Dinophyceae</taxon>
        <taxon>Noctilucales</taxon>
        <taxon>Noctilucaceae</taxon>
        <taxon>Noctiluca</taxon>
    </lineage>
</organism>
<name>A0A7S1AIZ7_NOCSC</name>
<feature type="region of interest" description="Disordered" evidence="1">
    <location>
        <begin position="202"/>
        <end position="227"/>
    </location>
</feature>
<feature type="region of interest" description="Disordered" evidence="1">
    <location>
        <begin position="160"/>
        <end position="180"/>
    </location>
</feature>
<gene>
    <name evidence="3" type="ORF">NSCI0253_LOCUS29824</name>
</gene>
<feature type="domain" description="WW" evidence="2">
    <location>
        <begin position="361"/>
        <end position="395"/>
    </location>
</feature>
<dbReference type="CDD" id="cd00201">
    <property type="entry name" value="WW"/>
    <property type="match status" value="3"/>
</dbReference>
<feature type="region of interest" description="Disordered" evidence="1">
    <location>
        <begin position="1"/>
        <end position="37"/>
    </location>
</feature>
<dbReference type="Gene3D" id="2.20.70.10">
    <property type="match status" value="3"/>
</dbReference>